<evidence type="ECO:0000313" key="3">
    <source>
        <dbReference type="Proteomes" id="UP001292094"/>
    </source>
</evidence>
<evidence type="ECO:0000313" key="2">
    <source>
        <dbReference type="EMBL" id="KAK4319065.1"/>
    </source>
</evidence>
<comment type="caution">
    <text evidence="2">The sequence shown here is derived from an EMBL/GenBank/DDBJ whole genome shotgun (WGS) entry which is preliminary data.</text>
</comment>
<protein>
    <submittedName>
        <fullName evidence="2">Uncharacterized protein</fullName>
    </submittedName>
</protein>
<accession>A0AAE1Q2E8</accession>
<gene>
    <name evidence="2" type="ORF">Pmani_009959</name>
</gene>
<organism evidence="2 3">
    <name type="scientific">Petrolisthes manimaculis</name>
    <dbReference type="NCBI Taxonomy" id="1843537"/>
    <lineage>
        <taxon>Eukaryota</taxon>
        <taxon>Metazoa</taxon>
        <taxon>Ecdysozoa</taxon>
        <taxon>Arthropoda</taxon>
        <taxon>Crustacea</taxon>
        <taxon>Multicrustacea</taxon>
        <taxon>Malacostraca</taxon>
        <taxon>Eumalacostraca</taxon>
        <taxon>Eucarida</taxon>
        <taxon>Decapoda</taxon>
        <taxon>Pleocyemata</taxon>
        <taxon>Anomura</taxon>
        <taxon>Galatheoidea</taxon>
        <taxon>Porcellanidae</taxon>
        <taxon>Petrolisthes</taxon>
    </lineage>
</organism>
<sequence>MPPHSALPYVNGGSSSEVDDVEMVDSDDLYSDGELRYQVMGPDTQHPDVTRVATVAGPVLPEPTARHPIIHVRRHNVYPIPPTRREAILNRTK</sequence>
<reference evidence="2" key="1">
    <citation type="submission" date="2023-11" db="EMBL/GenBank/DDBJ databases">
        <title>Genome assemblies of two species of porcelain crab, Petrolisthes cinctipes and Petrolisthes manimaculis (Anomura: Porcellanidae).</title>
        <authorList>
            <person name="Angst P."/>
        </authorList>
    </citation>
    <scope>NUCLEOTIDE SEQUENCE</scope>
    <source>
        <strain evidence="2">PB745_02</strain>
        <tissue evidence="2">Gill</tissue>
    </source>
</reference>
<dbReference type="Proteomes" id="UP001292094">
    <property type="component" value="Unassembled WGS sequence"/>
</dbReference>
<proteinExistence type="predicted"/>
<feature type="region of interest" description="Disordered" evidence="1">
    <location>
        <begin position="1"/>
        <end position="24"/>
    </location>
</feature>
<keyword evidence="3" id="KW-1185">Reference proteome</keyword>
<dbReference type="EMBL" id="JAWZYT010000783">
    <property type="protein sequence ID" value="KAK4319065.1"/>
    <property type="molecule type" value="Genomic_DNA"/>
</dbReference>
<dbReference type="AlphaFoldDB" id="A0AAE1Q2E8"/>
<name>A0AAE1Q2E8_9EUCA</name>
<evidence type="ECO:0000256" key="1">
    <source>
        <dbReference type="SAM" id="MobiDB-lite"/>
    </source>
</evidence>